<dbReference type="SUPFAM" id="SSF56784">
    <property type="entry name" value="HAD-like"/>
    <property type="match status" value="1"/>
</dbReference>
<evidence type="ECO:0008006" key="4">
    <source>
        <dbReference type="Google" id="ProtNLM"/>
    </source>
</evidence>
<accession>A0AA39CWS6</accession>
<dbReference type="GO" id="GO:0016791">
    <property type="term" value="F:phosphatase activity"/>
    <property type="evidence" value="ECO:0007669"/>
    <property type="project" value="UniProtKB-ARBA"/>
</dbReference>
<name>A0AA39CWS6_9EURO</name>
<dbReference type="InterPro" id="IPR006439">
    <property type="entry name" value="HAD-SF_hydro_IA"/>
</dbReference>
<dbReference type="PRINTS" id="PR00413">
    <property type="entry name" value="HADHALOGNASE"/>
</dbReference>
<dbReference type="Gene3D" id="3.40.50.1000">
    <property type="entry name" value="HAD superfamily/HAD-like"/>
    <property type="match status" value="1"/>
</dbReference>
<gene>
    <name evidence="2" type="ORF">H2204_006233</name>
</gene>
<dbReference type="Gene3D" id="1.10.150.240">
    <property type="entry name" value="Putative phosphatase, domain 2"/>
    <property type="match status" value="1"/>
</dbReference>
<evidence type="ECO:0000256" key="1">
    <source>
        <dbReference type="ARBA" id="ARBA00022801"/>
    </source>
</evidence>
<evidence type="ECO:0000313" key="3">
    <source>
        <dbReference type="Proteomes" id="UP001172681"/>
    </source>
</evidence>
<dbReference type="PANTHER" id="PTHR43316">
    <property type="entry name" value="HYDROLASE, HALOACID DELAHOGENASE-RELATED"/>
    <property type="match status" value="1"/>
</dbReference>
<keyword evidence="3" id="KW-1185">Reference proteome</keyword>
<comment type="caution">
    <text evidence="2">The sequence shown here is derived from an EMBL/GenBank/DDBJ whole genome shotgun (WGS) entry which is preliminary data.</text>
</comment>
<dbReference type="PANTHER" id="PTHR43316:SF4">
    <property type="entry name" value="ACID DEHALOGENASE, PUTATIVE (AFU_ORTHOLOGUE AFUA_8G05870)-RELATED"/>
    <property type="match status" value="1"/>
</dbReference>
<dbReference type="InterPro" id="IPR036412">
    <property type="entry name" value="HAD-like_sf"/>
</dbReference>
<dbReference type="InterPro" id="IPR051540">
    <property type="entry name" value="S-2-haloacid_dehalogenase"/>
</dbReference>
<reference evidence="2" key="1">
    <citation type="submission" date="2022-10" db="EMBL/GenBank/DDBJ databases">
        <title>Culturing micro-colonial fungi from biological soil crusts in the Mojave desert and describing Neophaeococcomyces mojavensis, and introducing the new genera and species Taxawa tesnikishii.</title>
        <authorList>
            <person name="Kurbessoian T."/>
            <person name="Stajich J.E."/>
        </authorList>
    </citation>
    <scope>NUCLEOTIDE SEQUENCE</scope>
    <source>
        <strain evidence="2">TK_35</strain>
    </source>
</reference>
<dbReference type="EMBL" id="JAPDRN010000038">
    <property type="protein sequence ID" value="KAJ9634408.1"/>
    <property type="molecule type" value="Genomic_DNA"/>
</dbReference>
<dbReference type="Pfam" id="PF00702">
    <property type="entry name" value="Hydrolase"/>
    <property type="match status" value="1"/>
</dbReference>
<protein>
    <recommendedName>
        <fullName evidence="4">Haloacid dehalogenase-like hydrolase</fullName>
    </recommendedName>
</protein>
<dbReference type="InterPro" id="IPR023198">
    <property type="entry name" value="PGP-like_dom2"/>
</dbReference>
<evidence type="ECO:0000313" key="2">
    <source>
        <dbReference type="EMBL" id="KAJ9634408.1"/>
    </source>
</evidence>
<organism evidence="2 3">
    <name type="scientific">Knufia peltigerae</name>
    <dbReference type="NCBI Taxonomy" id="1002370"/>
    <lineage>
        <taxon>Eukaryota</taxon>
        <taxon>Fungi</taxon>
        <taxon>Dikarya</taxon>
        <taxon>Ascomycota</taxon>
        <taxon>Pezizomycotina</taxon>
        <taxon>Eurotiomycetes</taxon>
        <taxon>Chaetothyriomycetidae</taxon>
        <taxon>Chaetothyriales</taxon>
        <taxon>Trichomeriaceae</taxon>
        <taxon>Knufia</taxon>
    </lineage>
</organism>
<dbReference type="InterPro" id="IPR023214">
    <property type="entry name" value="HAD_sf"/>
</dbReference>
<proteinExistence type="predicted"/>
<dbReference type="SFLD" id="SFLDS00003">
    <property type="entry name" value="Haloacid_Dehalogenase"/>
    <property type="match status" value="1"/>
</dbReference>
<sequence length="243" mass="27077">MSSRSKNVVFDVVGTLVSYDAVVNAVETQLGERLKSRGIQTRLFVCLWMETTEREYTYLSMSGKYVPFGEVFKKIFWRMLWMGGIQEPREFASSEDLATILAAHQKLQMRPGAVECVKKLRDAGFTVWALTAGDLKRVGGYFSQAGVEMHPDNLISCDSTGLGKPDPAAYRPLLDKLIKENDGKKPWFAAAHMWDVSAARRTGFAGAYCTVWEKEPLVDLFGEMDVIDSTLPGMADQIIASTN</sequence>
<dbReference type="AlphaFoldDB" id="A0AA39CWS6"/>
<dbReference type="SFLD" id="SFLDG01129">
    <property type="entry name" value="C1.5:_HAD__Beta-PGM__Phosphata"/>
    <property type="match status" value="1"/>
</dbReference>
<keyword evidence="1" id="KW-0378">Hydrolase</keyword>
<dbReference type="Proteomes" id="UP001172681">
    <property type="component" value="Unassembled WGS sequence"/>
</dbReference>